<proteinExistence type="predicted"/>
<dbReference type="AlphaFoldDB" id="A0A238K5U5"/>
<name>A0A238K5U5_9RHOB</name>
<reference evidence="2" key="1">
    <citation type="submission" date="2017-05" db="EMBL/GenBank/DDBJ databases">
        <authorList>
            <person name="Rodrigo-Torres L."/>
            <person name="Arahal R. D."/>
            <person name="Lucena T."/>
        </authorList>
    </citation>
    <scope>NUCLEOTIDE SEQUENCE [LARGE SCALE GENOMIC DNA]</scope>
    <source>
        <strain evidence="2">CECT 8868</strain>
    </source>
</reference>
<dbReference type="RefSeq" id="WP_179214818.1">
    <property type="nucleotide sequence ID" value="NZ_FXYD01000002.1"/>
</dbReference>
<dbReference type="EMBL" id="FXYD01000002">
    <property type="protein sequence ID" value="SMX38280.1"/>
    <property type="molecule type" value="Genomic_DNA"/>
</dbReference>
<gene>
    <name evidence="1" type="ORF">OCA8868_01772</name>
</gene>
<evidence type="ECO:0000313" key="1">
    <source>
        <dbReference type="EMBL" id="SMX38280.1"/>
    </source>
</evidence>
<accession>A0A238K5U5</accession>
<evidence type="ECO:0000313" key="2">
    <source>
        <dbReference type="Proteomes" id="UP000203464"/>
    </source>
</evidence>
<protein>
    <submittedName>
        <fullName evidence="1">Uncharacterized protein</fullName>
    </submittedName>
</protein>
<keyword evidence="2" id="KW-1185">Reference proteome</keyword>
<organism evidence="1 2">
    <name type="scientific">Octadecabacter ascidiaceicola</name>
    <dbReference type="NCBI Taxonomy" id="1655543"/>
    <lineage>
        <taxon>Bacteria</taxon>
        <taxon>Pseudomonadati</taxon>
        <taxon>Pseudomonadota</taxon>
        <taxon>Alphaproteobacteria</taxon>
        <taxon>Rhodobacterales</taxon>
        <taxon>Roseobacteraceae</taxon>
        <taxon>Octadecabacter</taxon>
    </lineage>
</organism>
<sequence>MDTRFLLMARYDALPIIHRDWKMLRRYTNFKLEDLHKFQTIHQPSEDEIIRKIVKGV</sequence>
<dbReference type="Proteomes" id="UP000203464">
    <property type="component" value="Unassembled WGS sequence"/>
</dbReference>